<proteinExistence type="inferred from homology"/>
<dbReference type="GO" id="GO:0016846">
    <property type="term" value="F:carbon-sulfur lyase activity"/>
    <property type="evidence" value="ECO:0007669"/>
    <property type="project" value="InterPro"/>
</dbReference>
<feature type="domain" description="CENP-V/GFA" evidence="4">
    <location>
        <begin position="10"/>
        <end position="121"/>
    </location>
</feature>
<evidence type="ECO:0000256" key="3">
    <source>
        <dbReference type="ARBA" id="ARBA00022833"/>
    </source>
</evidence>
<dbReference type="PROSITE" id="PS51891">
    <property type="entry name" value="CENP_V_GFA"/>
    <property type="match status" value="1"/>
</dbReference>
<dbReference type="RefSeq" id="WP_008275925.1">
    <property type="nucleotide sequence ID" value="NZ_AAXW01000018.1"/>
</dbReference>
<organism evidence="5 6">
    <name type="scientific">Crocosphaera chwakensis CCY0110</name>
    <dbReference type="NCBI Taxonomy" id="391612"/>
    <lineage>
        <taxon>Bacteria</taxon>
        <taxon>Bacillati</taxon>
        <taxon>Cyanobacteriota</taxon>
        <taxon>Cyanophyceae</taxon>
        <taxon>Oscillatoriophycideae</taxon>
        <taxon>Chroococcales</taxon>
        <taxon>Aphanothecaceae</taxon>
        <taxon>Crocosphaera</taxon>
        <taxon>Crocosphaera chwakensis</taxon>
    </lineage>
</organism>
<keyword evidence="3" id="KW-0862">Zinc</keyword>
<sequence>MVNSQSYFKIQGGCHCGTVGFEAVIDKFEAINCNCSICRKKGFLHLLVPPENFTLIKGEQMLTTYTFNTHTAQHTFCSICGIHSFYRPRSHPGWFDINLNCLDQVNLSDFKMKSFDGQNWEKNVDKIKQTRPDN</sequence>
<keyword evidence="6" id="KW-1185">Reference proteome</keyword>
<protein>
    <recommendedName>
        <fullName evidence="4">CENP-V/GFA domain-containing protein</fullName>
    </recommendedName>
</protein>
<keyword evidence="2" id="KW-0479">Metal-binding</keyword>
<evidence type="ECO:0000313" key="5">
    <source>
        <dbReference type="EMBL" id="EAZ90916.1"/>
    </source>
</evidence>
<dbReference type="OrthoDB" id="530006at2"/>
<dbReference type="Proteomes" id="UP000003781">
    <property type="component" value="Unassembled WGS sequence"/>
</dbReference>
<dbReference type="PANTHER" id="PTHR28620">
    <property type="entry name" value="CENTROMERE PROTEIN V"/>
    <property type="match status" value="1"/>
</dbReference>
<dbReference type="eggNOG" id="COG3791">
    <property type="taxonomic scope" value="Bacteria"/>
</dbReference>
<evidence type="ECO:0000256" key="1">
    <source>
        <dbReference type="ARBA" id="ARBA00005495"/>
    </source>
</evidence>
<dbReference type="InterPro" id="IPR052355">
    <property type="entry name" value="CENP-V-like"/>
</dbReference>
<comment type="similarity">
    <text evidence="1">Belongs to the Gfa family.</text>
</comment>
<dbReference type="GO" id="GO:0046872">
    <property type="term" value="F:metal ion binding"/>
    <property type="evidence" value="ECO:0007669"/>
    <property type="project" value="UniProtKB-KW"/>
</dbReference>
<dbReference type="AlphaFoldDB" id="A3IRB4"/>
<comment type="caution">
    <text evidence="5">The sequence shown here is derived from an EMBL/GenBank/DDBJ whole genome shotgun (WGS) entry which is preliminary data.</text>
</comment>
<name>A3IRB4_9CHRO</name>
<dbReference type="EMBL" id="AAXW01000018">
    <property type="protein sequence ID" value="EAZ90916.1"/>
    <property type="molecule type" value="Genomic_DNA"/>
</dbReference>
<evidence type="ECO:0000313" key="6">
    <source>
        <dbReference type="Proteomes" id="UP000003781"/>
    </source>
</evidence>
<evidence type="ECO:0000256" key="2">
    <source>
        <dbReference type="ARBA" id="ARBA00022723"/>
    </source>
</evidence>
<dbReference type="PANTHER" id="PTHR28620:SF1">
    <property type="entry name" value="CENP-V_GFA DOMAIN-CONTAINING PROTEIN"/>
    <property type="match status" value="1"/>
</dbReference>
<dbReference type="Gene3D" id="2.170.150.70">
    <property type="match status" value="1"/>
</dbReference>
<evidence type="ECO:0000259" key="4">
    <source>
        <dbReference type="PROSITE" id="PS51891"/>
    </source>
</evidence>
<accession>A3IRB4</accession>
<dbReference type="InterPro" id="IPR011057">
    <property type="entry name" value="Mss4-like_sf"/>
</dbReference>
<gene>
    <name evidence="5" type="ORF">CY0110_21050</name>
</gene>
<dbReference type="SUPFAM" id="SSF51316">
    <property type="entry name" value="Mss4-like"/>
    <property type="match status" value="1"/>
</dbReference>
<reference evidence="5 6" key="1">
    <citation type="submission" date="2007-03" db="EMBL/GenBank/DDBJ databases">
        <authorList>
            <person name="Stal L."/>
            <person name="Ferriera S."/>
            <person name="Johnson J."/>
            <person name="Kravitz S."/>
            <person name="Beeson K."/>
            <person name="Sutton G."/>
            <person name="Rogers Y.-H."/>
            <person name="Friedman R."/>
            <person name="Frazier M."/>
            <person name="Venter J.C."/>
        </authorList>
    </citation>
    <scope>NUCLEOTIDE SEQUENCE [LARGE SCALE GENOMIC DNA]</scope>
    <source>
        <strain evidence="5 6">CCY0110</strain>
    </source>
</reference>
<dbReference type="Pfam" id="PF04828">
    <property type="entry name" value="GFA"/>
    <property type="match status" value="1"/>
</dbReference>
<dbReference type="InterPro" id="IPR006913">
    <property type="entry name" value="CENP-V/GFA"/>
</dbReference>